<feature type="repeat" description="TPR" evidence="3">
    <location>
        <begin position="163"/>
        <end position="196"/>
    </location>
</feature>
<dbReference type="InterPro" id="IPR011990">
    <property type="entry name" value="TPR-like_helical_dom_sf"/>
</dbReference>
<dbReference type="PROSITE" id="PS50005">
    <property type="entry name" value="TPR"/>
    <property type="match status" value="2"/>
</dbReference>
<dbReference type="SUPFAM" id="SSF48452">
    <property type="entry name" value="TPR-like"/>
    <property type="match status" value="1"/>
</dbReference>
<feature type="region of interest" description="Disordered" evidence="4">
    <location>
        <begin position="1"/>
        <end position="24"/>
    </location>
</feature>
<reference evidence="5 6" key="1">
    <citation type="submission" date="2019-03" db="EMBL/GenBank/DDBJ databases">
        <title>Sapientia aquatica gen. nov., sp. nov., isolated from a crater lake.</title>
        <authorList>
            <person name="Felfoldi T."/>
            <person name="Szabo A."/>
            <person name="Toth E."/>
            <person name="Schumann P."/>
            <person name="Keki Z."/>
            <person name="Marialigeti K."/>
            <person name="Mathe I."/>
        </authorList>
    </citation>
    <scope>NUCLEOTIDE SEQUENCE [LARGE SCALE GENOMIC DNA]</scope>
    <source>
        <strain evidence="5 6">SA-152</strain>
    </source>
</reference>
<evidence type="ECO:0000256" key="1">
    <source>
        <dbReference type="ARBA" id="ARBA00022737"/>
    </source>
</evidence>
<evidence type="ECO:0000256" key="2">
    <source>
        <dbReference type="ARBA" id="ARBA00022803"/>
    </source>
</evidence>
<feature type="repeat" description="TPR" evidence="3">
    <location>
        <begin position="95"/>
        <end position="128"/>
    </location>
</feature>
<keyword evidence="2 3" id="KW-0802">TPR repeat</keyword>
<dbReference type="AlphaFoldDB" id="A0A4R5W2W5"/>
<evidence type="ECO:0000256" key="4">
    <source>
        <dbReference type="SAM" id="MobiDB-lite"/>
    </source>
</evidence>
<dbReference type="RefSeq" id="WP_133328541.1">
    <property type="nucleotide sequence ID" value="NZ_SMYL01000005.1"/>
</dbReference>
<dbReference type="PANTHER" id="PTHR44858:SF1">
    <property type="entry name" value="UDP-N-ACETYLGLUCOSAMINE--PEPTIDE N-ACETYLGLUCOSAMINYLTRANSFERASE SPINDLY-RELATED"/>
    <property type="match status" value="1"/>
</dbReference>
<gene>
    <name evidence="5" type="ORF">E2I14_11325</name>
</gene>
<evidence type="ECO:0000313" key="6">
    <source>
        <dbReference type="Proteomes" id="UP000294829"/>
    </source>
</evidence>
<keyword evidence="6" id="KW-1185">Reference proteome</keyword>
<name>A0A4R5W2W5_9BURK</name>
<comment type="caution">
    <text evidence="5">The sequence shown here is derived from an EMBL/GenBank/DDBJ whole genome shotgun (WGS) entry which is preliminary data.</text>
</comment>
<dbReference type="Gene3D" id="1.25.40.10">
    <property type="entry name" value="Tetratricopeptide repeat domain"/>
    <property type="match status" value="3"/>
</dbReference>
<organism evidence="5 6">
    <name type="scientific">Sapientia aquatica</name>
    <dbReference type="NCBI Taxonomy" id="1549640"/>
    <lineage>
        <taxon>Bacteria</taxon>
        <taxon>Pseudomonadati</taxon>
        <taxon>Pseudomonadota</taxon>
        <taxon>Betaproteobacteria</taxon>
        <taxon>Burkholderiales</taxon>
        <taxon>Oxalobacteraceae</taxon>
        <taxon>Sapientia</taxon>
    </lineage>
</organism>
<evidence type="ECO:0000313" key="5">
    <source>
        <dbReference type="EMBL" id="TDK65539.1"/>
    </source>
</evidence>
<dbReference type="SMART" id="SM00028">
    <property type="entry name" value="TPR"/>
    <property type="match status" value="7"/>
</dbReference>
<dbReference type="OrthoDB" id="9814129at2"/>
<dbReference type="SUPFAM" id="SSF53756">
    <property type="entry name" value="UDP-Glycosyltransferase/glycogen phosphorylase"/>
    <property type="match status" value="1"/>
</dbReference>
<dbReference type="Pfam" id="PF14559">
    <property type="entry name" value="TPR_19"/>
    <property type="match status" value="1"/>
</dbReference>
<dbReference type="PANTHER" id="PTHR44858">
    <property type="entry name" value="TETRATRICOPEPTIDE REPEAT PROTEIN 6"/>
    <property type="match status" value="1"/>
</dbReference>
<dbReference type="Proteomes" id="UP000294829">
    <property type="component" value="Unassembled WGS sequence"/>
</dbReference>
<accession>A0A4R5W2W5</accession>
<dbReference type="Pfam" id="PF13414">
    <property type="entry name" value="TPR_11"/>
    <property type="match status" value="1"/>
</dbReference>
<dbReference type="Pfam" id="PF13432">
    <property type="entry name" value="TPR_16"/>
    <property type="match status" value="1"/>
</dbReference>
<feature type="compositionally biased region" description="Polar residues" evidence="4">
    <location>
        <begin position="11"/>
        <end position="24"/>
    </location>
</feature>
<dbReference type="InterPro" id="IPR019734">
    <property type="entry name" value="TPR_rpt"/>
</dbReference>
<protein>
    <submittedName>
        <fullName evidence="5">Tetratricopeptide repeat protein</fullName>
    </submittedName>
</protein>
<dbReference type="InterPro" id="IPR050498">
    <property type="entry name" value="Ycf3"/>
</dbReference>
<proteinExistence type="predicted"/>
<keyword evidence="1" id="KW-0677">Repeat</keyword>
<sequence length="594" mass="66540">MSKKADKMSIPLTQPSLSATSSDQHALSDLLQTAHHQRQAGQLAQAKHIYQSIVSRDPHQPDALHYLGLIAYQEHNYLDAERLIRLATEINPNSANYFINLGQSLSAQGRYAESIVCQRRALELEPNNAIAHFNLGVAQISLNLIDQGVQSYCNAIAANPKLKEAFYNLGTVFRLREDHAAAIPYYQQAIDLDDSYIDAYNNLAVCQIAVKNFDAVAKAALKVIALDPNHANSYFHLAIACQEQGNLIGSEVFHERAAVINQERGQPNATVLCSLGLLYLALGKLPQGWAGFEYRWSKEVAPEPMRQFPYPWWQGESLHDKTILVWGEQGIGDQILFSSLYQDLLESAKCCVFACTKKLIPLFQTSFPTALIADIDAPVQWDEIVIDVQSAAGSAARWLRSSIASFPERSHFLVANTSRVRHWQNKLAELDVGQAKKLNVGIGWRSGNMAGNRALYCTQITQWQAIFGVQGVRFINLQYDDCEVEINQARQQFGVEIVRFMEVDLYNDLLETAALTKALDLVISAPTTSGILAGALGVPTWMMQSGFYWHNLGQDSNRWYPQLRGFHKNWDQDWESMIADIATELTNLVEVKRQ</sequence>
<dbReference type="EMBL" id="SMYL01000005">
    <property type="protein sequence ID" value="TDK65539.1"/>
    <property type="molecule type" value="Genomic_DNA"/>
</dbReference>
<evidence type="ECO:0000256" key="3">
    <source>
        <dbReference type="PROSITE-ProRule" id="PRU00339"/>
    </source>
</evidence>